<feature type="transmembrane region" description="Helical" evidence="1">
    <location>
        <begin position="386"/>
        <end position="404"/>
    </location>
</feature>
<feature type="transmembrane region" description="Helical" evidence="1">
    <location>
        <begin position="67"/>
        <end position="88"/>
    </location>
</feature>
<keyword evidence="4" id="KW-1185">Reference proteome</keyword>
<keyword evidence="1" id="KW-0812">Transmembrane</keyword>
<evidence type="ECO:0000313" key="4">
    <source>
        <dbReference type="Proteomes" id="UP000037460"/>
    </source>
</evidence>
<sequence length="651" mass="69936">MPPPIFMKIDFKYKWFVMRDFDSMLMLFLDNMSSLIGILGVMAFAIPPLMVPFGSTDHEAHKTAMTAIVWTRACPGIAWALAFGNLWYGWMAAKLATFENRQDVTALPYGINTPAGFITCWNVMLPIGTALLAANPSMGADDFAIKTWQIACACNFVGGLFEIAGSVYDVRPHFAKAALYAPVAAVGFVWLALVPLTEVAKEPIIGLAPLALAFTAFFAEAGKGVYPKLSGGGALLIALAGMFFKWVHAGKYTGDNAFMAKQVNDAWDNYSGKNMFSKAFPLGHWEGVDGFIAVVFPVAVASFVETMELVETAGAAGDVYNLREAMIVDGLGTCVGAFWGSPIPTTVYIGHKRHKIIGARSGFSIGNALIYFIILNAGVFPVIFQILDAVSIGIILLIVGLMVCQQAMEEAAPRHYPAFFIGIMMLICDWATLNANSTHVGMHNLGAGSGILAAIILPQILCDLTDNRYERAAFFCLVAIFFSVIGLMHGMNPVDVHGKVTGAGFPWNNVYGEGGIMKVKGQLTISIADSKPGITGKETFPWGEKVSALCTAPPEFRVNQMMADGFPAAGMNEGWRFAVGYATVFGICIIHAIMQRCGCMPPPVMDNGVNLHQSAHVLGTAKITEADSMTEAEKLAKMKKAVVSSESSSEA</sequence>
<name>A0A0M0JLI6_9EUKA</name>
<accession>A0A0M0JLI6</accession>
<feature type="transmembrane region" description="Helical" evidence="1">
    <location>
        <begin position="362"/>
        <end position="380"/>
    </location>
</feature>
<feature type="transmembrane region" description="Helical" evidence="1">
    <location>
        <begin position="472"/>
        <end position="491"/>
    </location>
</feature>
<comment type="caution">
    <text evidence="2">The sequence shown here is derived from an EMBL/GenBank/DDBJ whole genome shotgun (WGS) entry which is preliminary data.</text>
</comment>
<dbReference type="Proteomes" id="UP000037460">
    <property type="component" value="Unassembled WGS sequence"/>
</dbReference>
<dbReference type="AlphaFoldDB" id="A0A0M0JLI6"/>
<evidence type="ECO:0000313" key="2">
    <source>
        <dbReference type="EMBL" id="KOO27123.1"/>
    </source>
</evidence>
<feature type="transmembrane region" description="Helical" evidence="1">
    <location>
        <begin position="177"/>
        <end position="196"/>
    </location>
</feature>
<feature type="transmembrane region" description="Helical" evidence="1">
    <location>
        <begin position="575"/>
        <end position="594"/>
    </location>
</feature>
<dbReference type="PANTHER" id="PTHR31610">
    <property type="entry name" value="SLR0360 PROTEIN"/>
    <property type="match status" value="1"/>
</dbReference>
<reference evidence="2" key="1">
    <citation type="submission" date="2014-12" db="EMBL/GenBank/DDBJ databases">
        <title>Draft genome of the oleaginous, mixotrophic haptophyte, Chrysochromulina tobin.</title>
        <authorList>
            <person name="Hovde B.T."/>
            <person name="Starkenburg S.R."/>
            <person name="Cattolico R.A."/>
        </authorList>
    </citation>
    <scope>NUCLEOTIDE SEQUENCE</scope>
    <source>
        <strain evidence="2">CCMP291</strain>
    </source>
</reference>
<evidence type="ECO:0000256" key="1">
    <source>
        <dbReference type="SAM" id="Phobius"/>
    </source>
</evidence>
<organism evidence="2 4">
    <name type="scientific">Chrysochromulina tobinii</name>
    <dbReference type="NCBI Taxonomy" id="1460289"/>
    <lineage>
        <taxon>Eukaryota</taxon>
        <taxon>Haptista</taxon>
        <taxon>Haptophyta</taxon>
        <taxon>Prymnesiophyceae</taxon>
        <taxon>Prymnesiales</taxon>
        <taxon>Chrysochromulinaceae</taxon>
        <taxon>Chrysochromulina</taxon>
    </lineage>
</organism>
<protein>
    <submittedName>
        <fullName evidence="2">Membrane protein</fullName>
    </submittedName>
</protein>
<dbReference type="EMBL" id="JWZX01002761">
    <property type="protein sequence ID" value="KOO27123.1"/>
    <property type="molecule type" value="Genomic_DNA"/>
</dbReference>
<feature type="transmembrane region" description="Helical" evidence="1">
    <location>
        <begin position="416"/>
        <end position="433"/>
    </location>
</feature>
<keyword evidence="1" id="KW-0472">Membrane</keyword>
<gene>
    <name evidence="3" type="ORF">Ctob_006760</name>
    <name evidence="2" type="ORF">Ctob_012335</name>
</gene>
<dbReference type="PANTHER" id="PTHR31610:SF0">
    <property type="entry name" value="SLC26A_SULP TRANSPORTER DOMAIN-CONTAINING PROTEIN"/>
    <property type="match status" value="1"/>
</dbReference>
<dbReference type="EMBL" id="JWZX01001805">
    <property type="protein sequence ID" value="KOO32311.1"/>
    <property type="molecule type" value="Genomic_DNA"/>
</dbReference>
<feature type="transmembrane region" description="Helical" evidence="1">
    <location>
        <begin position="203"/>
        <end position="219"/>
    </location>
</feature>
<proteinExistence type="predicted"/>
<feature type="transmembrane region" description="Helical" evidence="1">
    <location>
        <begin position="21"/>
        <end position="47"/>
    </location>
</feature>
<evidence type="ECO:0000313" key="3">
    <source>
        <dbReference type="EMBL" id="KOO32311.1"/>
    </source>
</evidence>
<keyword evidence="1" id="KW-1133">Transmembrane helix</keyword>
<feature type="transmembrane region" description="Helical" evidence="1">
    <location>
        <begin position="225"/>
        <end position="244"/>
    </location>
</feature>
<feature type="transmembrane region" description="Helical" evidence="1">
    <location>
        <begin position="109"/>
        <end position="134"/>
    </location>
</feature>
<reference evidence="4" key="2">
    <citation type="journal article" date="2015" name="PLoS Genet.">
        <title>Genome Sequence and Transcriptome Analyses of Chrysochromulina tobin: Metabolic Tools for Enhanced Algal Fitness in the Prominent Order Prymnesiales (Haptophyceae).</title>
        <authorList>
            <person name="Hovde B.T."/>
            <person name="Deodato C.R."/>
            <person name="Hunsperger H.M."/>
            <person name="Ryken S.A."/>
            <person name="Yost W."/>
            <person name="Jha R.K."/>
            <person name="Patterson J."/>
            <person name="Monnat R.J. Jr."/>
            <person name="Barlow S.B."/>
            <person name="Starkenburg S.R."/>
            <person name="Cattolico R.A."/>
        </authorList>
    </citation>
    <scope>NUCLEOTIDE SEQUENCE</scope>
    <source>
        <strain evidence="4">CCMP291</strain>
    </source>
</reference>
<feature type="transmembrane region" description="Helical" evidence="1">
    <location>
        <begin position="445"/>
        <end position="465"/>
    </location>
</feature>
<dbReference type="OrthoDB" id="8068875at2759"/>